<keyword evidence="1" id="KW-0472">Membrane</keyword>
<dbReference type="AlphaFoldDB" id="A0A1H2WUF7"/>
<evidence type="ECO:0000313" key="2">
    <source>
        <dbReference type="EMBL" id="SDW84260.1"/>
    </source>
</evidence>
<feature type="transmembrane region" description="Helical" evidence="1">
    <location>
        <begin position="330"/>
        <end position="356"/>
    </location>
</feature>
<reference evidence="2 3" key="1">
    <citation type="submission" date="2016-10" db="EMBL/GenBank/DDBJ databases">
        <authorList>
            <person name="de Groot N.N."/>
        </authorList>
    </citation>
    <scope>NUCLEOTIDE SEQUENCE [LARGE SCALE GENOMIC DNA]</scope>
    <source>
        <strain evidence="2 3">DSM 23126</strain>
    </source>
</reference>
<name>A0A1H2WUF7_9BACI</name>
<proteinExistence type="predicted"/>
<evidence type="ECO:0000256" key="1">
    <source>
        <dbReference type="SAM" id="Phobius"/>
    </source>
</evidence>
<dbReference type="GO" id="GO:0016020">
    <property type="term" value="C:membrane"/>
    <property type="evidence" value="ECO:0007669"/>
    <property type="project" value="InterPro"/>
</dbReference>
<feature type="transmembrane region" description="Helical" evidence="1">
    <location>
        <begin position="66"/>
        <end position="87"/>
    </location>
</feature>
<dbReference type="Pfam" id="PF05145">
    <property type="entry name" value="AbrB"/>
    <property type="match status" value="1"/>
</dbReference>
<dbReference type="InterPro" id="IPR017516">
    <property type="entry name" value="AbrB_dup"/>
</dbReference>
<dbReference type="RefSeq" id="WP_176967764.1">
    <property type="nucleotide sequence ID" value="NZ_FNNC01000006.1"/>
</dbReference>
<feature type="transmembrane region" description="Helical" evidence="1">
    <location>
        <begin position="155"/>
        <end position="174"/>
    </location>
</feature>
<evidence type="ECO:0000313" key="3">
    <source>
        <dbReference type="Proteomes" id="UP000199488"/>
    </source>
</evidence>
<dbReference type="InterPro" id="IPR007820">
    <property type="entry name" value="AbrB_fam"/>
</dbReference>
<dbReference type="EMBL" id="FNNC01000006">
    <property type="protein sequence ID" value="SDW84260.1"/>
    <property type="molecule type" value="Genomic_DNA"/>
</dbReference>
<feature type="transmembrane region" description="Helical" evidence="1">
    <location>
        <begin position="194"/>
        <end position="211"/>
    </location>
</feature>
<gene>
    <name evidence="2" type="ORF">SAMN05421781_2501</name>
</gene>
<keyword evidence="1" id="KW-1133">Transmembrane helix</keyword>
<accession>A0A1H2WUF7</accession>
<dbReference type="PANTHER" id="PTHR38457:SF1">
    <property type="entry name" value="REGULATOR ABRB-RELATED"/>
    <property type="match status" value="1"/>
</dbReference>
<evidence type="ECO:0008006" key="4">
    <source>
        <dbReference type="Google" id="ProtNLM"/>
    </source>
</evidence>
<dbReference type="PIRSF" id="PIRSF038991">
    <property type="entry name" value="Protein_AbrB"/>
    <property type="match status" value="1"/>
</dbReference>
<dbReference type="PANTHER" id="PTHR38457">
    <property type="entry name" value="REGULATOR ABRB-RELATED"/>
    <property type="match status" value="1"/>
</dbReference>
<dbReference type="GO" id="GO:0010468">
    <property type="term" value="P:regulation of gene expression"/>
    <property type="evidence" value="ECO:0007669"/>
    <property type="project" value="InterPro"/>
</dbReference>
<dbReference type="NCBIfam" id="TIGR03082">
    <property type="entry name" value="Gneg_AbrB_dup"/>
    <property type="match status" value="2"/>
</dbReference>
<keyword evidence="1" id="KW-0812">Transmembrane</keyword>
<feature type="transmembrane region" description="Helical" evidence="1">
    <location>
        <begin position="93"/>
        <end position="115"/>
    </location>
</feature>
<feature type="transmembrane region" description="Helical" evidence="1">
    <location>
        <begin position="223"/>
        <end position="240"/>
    </location>
</feature>
<feature type="transmembrane region" description="Helical" evidence="1">
    <location>
        <begin position="12"/>
        <end position="32"/>
    </location>
</feature>
<organism evidence="2 3">
    <name type="scientific">Marinococcus luteus</name>
    <dbReference type="NCBI Taxonomy" id="1122204"/>
    <lineage>
        <taxon>Bacteria</taxon>
        <taxon>Bacillati</taxon>
        <taxon>Bacillota</taxon>
        <taxon>Bacilli</taxon>
        <taxon>Bacillales</taxon>
        <taxon>Bacillaceae</taxon>
        <taxon>Marinococcus</taxon>
    </lineage>
</organism>
<feature type="transmembrane region" description="Helical" evidence="1">
    <location>
        <begin position="246"/>
        <end position="263"/>
    </location>
</feature>
<sequence>MFSGSKCVQPAWLRLFVTAAAACAGGFFFSVLNIPVPWLLGPMAVVLFLSKLPRSQMYWPQSLRNTGLIIVGYTIGLAFTMETFYQIGSQLPMMIGLTMLLLLFSGFMAFGFASLSGVSLPTALTGSIPGGLSQMVTLAEEEKQIDITIVTFMQVTRIILIMFLVPVLAVSPLFTDGDAASGGSSVQTAASWDGLFPSALLFLGLCLTAAWTGQKLRLPTSYMLAPMLVMIGVTLTGLQAPALPVVITNGAQLLIGTYFGLLLRPEQLQKKARIGALTVAGGVVLIAGAFSLSLILEHLHHVSPATALLSLAPGGMDQMGIIGREVNADISIVICYQLFRILFIFIAVPPILRWLFKWIRKREALKT</sequence>
<feature type="transmembrane region" description="Helical" evidence="1">
    <location>
        <begin position="275"/>
        <end position="296"/>
    </location>
</feature>
<dbReference type="Proteomes" id="UP000199488">
    <property type="component" value="Unassembled WGS sequence"/>
</dbReference>
<keyword evidence="3" id="KW-1185">Reference proteome</keyword>
<dbReference type="STRING" id="1122204.SAMN05421781_2501"/>
<protein>
    <recommendedName>
        <fullName evidence="4">AbrB family transcriptional regulator</fullName>
    </recommendedName>
</protein>